<sequence>MPFRRPAVELEARPFLITMMASTLFAKPQGVLGSGQIWSAYRARQAPTNEKDLVGVVVTDGGRKRLSDLGGSVEGTGRLVKFSGSNALVKSASRETLCCVVEDVGAILSSTSEQETALIFKYSNLDAFQERSLINAFSPSPTSALVPLLDFTYLQQSIYVAISTLLVYDAVIHMDSEVKHFWKQPWQKISLLFFANRYIGILGAFSRLPMDSINVSTNLNLFWFGSIANLITIVTVDYVLLLRVCAMYSSGSRNVSILLKVLLLIEALIRLGMIIYTRPRLEISVVKLVTGGTTCRDTVQAGAISGRVPILNWSFSMIYGIIIIALTINKAIKFWKTSNVRTVTLINSMVRDQAIYFFILTICCTMCIVEDVINLQNNVWNAILLAIGSTSYLSLLGCRMLVHLKEFGSNHEQGAVNQNQESLKSLSFAGQGNTSATRSVLIVEGKWEDSVYYVEDVLFRILREDLEGESEVLRDMFNEGGKPRGLSDEEPLVLADVKRDEFRVFLKARRPDFQLVNEHALLEEELVTALTLSDRWHLVDMRQLIIERMERLNLPSARKLQLARNHKIHQWYRGELLNLARRDRWLNLEEAQQLGLELTVVVGGLRGDKRTIDARLNEYITMDTFGLSFLRTDNKAPSPHGLSPRSVSSLQYL</sequence>
<gene>
    <name evidence="3" type="ORF">PNOK_0416000</name>
</gene>
<protein>
    <recommendedName>
        <fullName evidence="2">DUF6533 domain-containing protein</fullName>
    </recommendedName>
</protein>
<comment type="caution">
    <text evidence="3">The sequence shown here is derived from an EMBL/GenBank/DDBJ whole genome shotgun (WGS) entry which is preliminary data.</text>
</comment>
<keyword evidence="4" id="KW-1185">Reference proteome</keyword>
<dbReference type="AlphaFoldDB" id="A0A286UI14"/>
<accession>A0A286UI14</accession>
<evidence type="ECO:0000256" key="1">
    <source>
        <dbReference type="SAM" id="Phobius"/>
    </source>
</evidence>
<evidence type="ECO:0000259" key="2">
    <source>
        <dbReference type="Pfam" id="PF20151"/>
    </source>
</evidence>
<dbReference type="OrthoDB" id="3223751at2759"/>
<keyword evidence="1" id="KW-0472">Membrane</keyword>
<evidence type="ECO:0000313" key="4">
    <source>
        <dbReference type="Proteomes" id="UP000217199"/>
    </source>
</evidence>
<proteinExistence type="predicted"/>
<feature type="transmembrane region" description="Helical" evidence="1">
    <location>
        <begin position="379"/>
        <end position="402"/>
    </location>
</feature>
<dbReference type="Pfam" id="PF20151">
    <property type="entry name" value="DUF6533"/>
    <property type="match status" value="1"/>
</dbReference>
<feature type="transmembrane region" description="Helical" evidence="1">
    <location>
        <begin position="221"/>
        <end position="245"/>
    </location>
</feature>
<dbReference type="Proteomes" id="UP000217199">
    <property type="component" value="Unassembled WGS sequence"/>
</dbReference>
<dbReference type="EMBL" id="NBII01000004">
    <property type="protein sequence ID" value="PAV19227.1"/>
    <property type="molecule type" value="Genomic_DNA"/>
</dbReference>
<dbReference type="InParanoid" id="A0A286UI14"/>
<feature type="transmembrane region" description="Helical" evidence="1">
    <location>
        <begin position="353"/>
        <end position="373"/>
    </location>
</feature>
<feature type="domain" description="DUF6533" evidence="2">
    <location>
        <begin position="158"/>
        <end position="202"/>
    </location>
</feature>
<feature type="transmembrane region" description="Helical" evidence="1">
    <location>
        <begin position="257"/>
        <end position="276"/>
    </location>
</feature>
<name>A0A286UI14_9AGAM</name>
<evidence type="ECO:0000313" key="3">
    <source>
        <dbReference type="EMBL" id="PAV19227.1"/>
    </source>
</evidence>
<keyword evidence="1" id="KW-0812">Transmembrane</keyword>
<organism evidence="3 4">
    <name type="scientific">Pyrrhoderma noxium</name>
    <dbReference type="NCBI Taxonomy" id="2282107"/>
    <lineage>
        <taxon>Eukaryota</taxon>
        <taxon>Fungi</taxon>
        <taxon>Dikarya</taxon>
        <taxon>Basidiomycota</taxon>
        <taxon>Agaricomycotina</taxon>
        <taxon>Agaricomycetes</taxon>
        <taxon>Hymenochaetales</taxon>
        <taxon>Hymenochaetaceae</taxon>
        <taxon>Pyrrhoderma</taxon>
    </lineage>
</organism>
<reference evidence="3 4" key="1">
    <citation type="journal article" date="2017" name="Mol. Ecol.">
        <title>Comparative and population genomic landscape of Phellinus noxius: A hypervariable fungus causing root rot in trees.</title>
        <authorList>
            <person name="Chung C.L."/>
            <person name="Lee T.J."/>
            <person name="Akiba M."/>
            <person name="Lee H.H."/>
            <person name="Kuo T.H."/>
            <person name="Liu D."/>
            <person name="Ke H.M."/>
            <person name="Yokoi T."/>
            <person name="Roa M.B."/>
            <person name="Lu M.J."/>
            <person name="Chang Y.Y."/>
            <person name="Ann P.J."/>
            <person name="Tsai J.N."/>
            <person name="Chen C.Y."/>
            <person name="Tzean S.S."/>
            <person name="Ota Y."/>
            <person name="Hattori T."/>
            <person name="Sahashi N."/>
            <person name="Liou R.F."/>
            <person name="Kikuchi T."/>
            <person name="Tsai I.J."/>
        </authorList>
    </citation>
    <scope>NUCLEOTIDE SEQUENCE [LARGE SCALE GENOMIC DNA]</scope>
    <source>
        <strain evidence="3 4">FFPRI411160</strain>
    </source>
</reference>
<feature type="transmembrane region" description="Helical" evidence="1">
    <location>
        <begin position="310"/>
        <end position="332"/>
    </location>
</feature>
<dbReference type="InterPro" id="IPR045340">
    <property type="entry name" value="DUF6533"/>
</dbReference>
<keyword evidence="1" id="KW-1133">Transmembrane helix</keyword>